<dbReference type="GO" id="GO:0006355">
    <property type="term" value="P:regulation of DNA-templated transcription"/>
    <property type="evidence" value="ECO:0007669"/>
    <property type="project" value="InterPro"/>
</dbReference>
<reference evidence="7 8" key="1">
    <citation type="submission" date="2019-03" db="EMBL/GenBank/DDBJ databases">
        <title>Draft genome sequences of novel Actinobacteria.</title>
        <authorList>
            <person name="Sahin N."/>
            <person name="Ay H."/>
            <person name="Saygin H."/>
        </authorList>
    </citation>
    <scope>NUCLEOTIDE SEQUENCE [LARGE SCALE GENOMIC DNA]</scope>
    <source>
        <strain evidence="7 8">7K502</strain>
    </source>
</reference>
<dbReference type="Gene3D" id="1.25.40.10">
    <property type="entry name" value="Tetratricopeptide repeat domain"/>
    <property type="match status" value="1"/>
</dbReference>
<dbReference type="InterPro" id="IPR036388">
    <property type="entry name" value="WH-like_DNA-bd_sf"/>
</dbReference>
<name>A0A4R4Z6J9_9PSEU</name>
<gene>
    <name evidence="7" type="ORF">E1288_14145</name>
</gene>
<dbReference type="SMART" id="SM00862">
    <property type="entry name" value="Trans_reg_C"/>
    <property type="match status" value="1"/>
</dbReference>
<dbReference type="Pfam" id="PF03704">
    <property type="entry name" value="BTAD"/>
    <property type="match status" value="1"/>
</dbReference>
<dbReference type="Pfam" id="PF00486">
    <property type="entry name" value="Trans_reg_C"/>
    <property type="match status" value="1"/>
</dbReference>
<keyword evidence="3 5" id="KW-0238">DNA-binding</keyword>
<dbReference type="AlphaFoldDB" id="A0A4R4Z6J9"/>
<proteinExistence type="inferred from homology"/>
<dbReference type="SUPFAM" id="SSF46894">
    <property type="entry name" value="C-terminal effector domain of the bipartite response regulators"/>
    <property type="match status" value="1"/>
</dbReference>
<dbReference type="PANTHER" id="PTHR35807:SF1">
    <property type="entry name" value="TRANSCRIPTIONAL REGULATOR REDD"/>
    <property type="match status" value="1"/>
</dbReference>
<feature type="DNA-binding region" description="OmpR/PhoB-type" evidence="5">
    <location>
        <begin position="1"/>
        <end position="96"/>
    </location>
</feature>
<dbReference type="Pfam" id="PF13191">
    <property type="entry name" value="AAA_16"/>
    <property type="match status" value="1"/>
</dbReference>
<keyword evidence="4" id="KW-0804">Transcription</keyword>
<dbReference type="InterPro" id="IPR041664">
    <property type="entry name" value="AAA_16"/>
</dbReference>
<protein>
    <submittedName>
        <fullName evidence="7">SARP family transcriptional regulator</fullName>
    </submittedName>
</protein>
<dbReference type="Gene3D" id="3.40.50.300">
    <property type="entry name" value="P-loop containing nucleotide triphosphate hydrolases"/>
    <property type="match status" value="1"/>
</dbReference>
<comment type="similarity">
    <text evidence="1">Belongs to the AfsR/DnrI/RedD regulatory family.</text>
</comment>
<evidence type="ECO:0000256" key="3">
    <source>
        <dbReference type="ARBA" id="ARBA00023125"/>
    </source>
</evidence>
<organism evidence="7 8">
    <name type="scientific">Saccharopolyspora elongata</name>
    <dbReference type="NCBI Taxonomy" id="2530387"/>
    <lineage>
        <taxon>Bacteria</taxon>
        <taxon>Bacillati</taxon>
        <taxon>Actinomycetota</taxon>
        <taxon>Actinomycetes</taxon>
        <taxon>Pseudonocardiales</taxon>
        <taxon>Pseudonocardiaceae</taxon>
        <taxon>Saccharopolyspora</taxon>
    </lineage>
</organism>
<dbReference type="Proteomes" id="UP000294947">
    <property type="component" value="Unassembled WGS sequence"/>
</dbReference>
<evidence type="ECO:0000256" key="5">
    <source>
        <dbReference type="PROSITE-ProRule" id="PRU01091"/>
    </source>
</evidence>
<dbReference type="PROSITE" id="PS51755">
    <property type="entry name" value="OMPR_PHOB"/>
    <property type="match status" value="1"/>
</dbReference>
<dbReference type="SUPFAM" id="SSF52540">
    <property type="entry name" value="P-loop containing nucleoside triphosphate hydrolases"/>
    <property type="match status" value="1"/>
</dbReference>
<keyword evidence="2" id="KW-0805">Transcription regulation</keyword>
<evidence type="ECO:0000259" key="6">
    <source>
        <dbReference type="PROSITE" id="PS51755"/>
    </source>
</evidence>
<dbReference type="SUPFAM" id="SSF48452">
    <property type="entry name" value="TPR-like"/>
    <property type="match status" value="1"/>
</dbReference>
<dbReference type="SMART" id="SM01043">
    <property type="entry name" value="BTAD"/>
    <property type="match status" value="1"/>
</dbReference>
<accession>A0A4R4Z6J9</accession>
<dbReference type="FunFam" id="1.25.40.10:FF:000222">
    <property type="entry name" value="SARP family transcriptional regulator"/>
    <property type="match status" value="1"/>
</dbReference>
<comment type="caution">
    <text evidence="7">The sequence shown here is derived from an EMBL/GenBank/DDBJ whole genome shotgun (WGS) entry which is preliminary data.</text>
</comment>
<dbReference type="PANTHER" id="PTHR35807">
    <property type="entry name" value="TRANSCRIPTIONAL REGULATOR REDD-RELATED"/>
    <property type="match status" value="1"/>
</dbReference>
<dbReference type="EMBL" id="SMKW01000015">
    <property type="protein sequence ID" value="TDD51752.1"/>
    <property type="molecule type" value="Genomic_DNA"/>
</dbReference>
<dbReference type="GO" id="GO:0003677">
    <property type="term" value="F:DNA binding"/>
    <property type="evidence" value="ECO:0007669"/>
    <property type="project" value="UniProtKB-UniRule"/>
</dbReference>
<dbReference type="GO" id="GO:0000160">
    <property type="term" value="P:phosphorelay signal transduction system"/>
    <property type="evidence" value="ECO:0007669"/>
    <property type="project" value="InterPro"/>
</dbReference>
<evidence type="ECO:0000313" key="7">
    <source>
        <dbReference type="EMBL" id="TDD51752.1"/>
    </source>
</evidence>
<dbReference type="InterPro" id="IPR051677">
    <property type="entry name" value="AfsR-DnrI-RedD_regulator"/>
</dbReference>
<evidence type="ECO:0000256" key="4">
    <source>
        <dbReference type="ARBA" id="ARBA00023163"/>
    </source>
</evidence>
<dbReference type="InterPro" id="IPR001867">
    <property type="entry name" value="OmpR/PhoB-type_DNA-bd"/>
</dbReference>
<feature type="domain" description="OmpR/PhoB-type" evidence="6">
    <location>
        <begin position="1"/>
        <end position="96"/>
    </location>
</feature>
<evidence type="ECO:0000313" key="8">
    <source>
        <dbReference type="Proteomes" id="UP000294947"/>
    </source>
</evidence>
<dbReference type="OrthoDB" id="134712at2"/>
<dbReference type="CDD" id="cd15831">
    <property type="entry name" value="BTAD"/>
    <property type="match status" value="1"/>
</dbReference>
<dbReference type="InterPro" id="IPR016032">
    <property type="entry name" value="Sig_transdc_resp-reg_C-effctor"/>
</dbReference>
<keyword evidence="8" id="KW-1185">Reference proteome</keyword>
<sequence>MTFGVLGPLEAVGASGPVDLKGPLHRAVLARLLIARGRVVPLTRLIDDLWDDPPESAVGTVRTVVSSLRRALEPDRPPRSPARLLVTAAPGYALRAASGSVDAQRFEAAVGDSASMLAAGRADTALSTLDEVLALWRGPALAEFDDRAWARHEISRLDELRLLAVERRAQAALALGRAAEAVPDLEGQVAEHPWRETAWQLLALALYRSGRQGDALGVLREARKVLATELGVDPGRDLQRLEADILSQAPHLSAAPVPAEAPASADQPVEPPIVGRAAELAQLAAAGARGRLGLALISGEAGAGKTALAEALTDELAAAGWITAWGRSPEQDGAPAGWPWTEITTALAAAGHPPPVPPAAGEDPAAARFRMHRAAASYLSAVAERAPVLLVFDDLHRAGEETLSLLAFLATTPVDRRVLVVATYRSTEISAALTDALGRFAPAEPTRVYLGGLAETEVDELARAVTGRELDAATTRAIHRRSGGNPFFVRELTRLFDAEGSKALSGVPAGVRDVIRRRLAGLPQPARTVLRQAAVVGRDVDLDLLVPLAGDEDLVLDVVESALLMGFVAEPGPNRLRFTHELIRDTLYEEAPRLRRARWHAAIAETIEQLRPGEVESLAHHYFHADDRRTAGRAARYAKAAAEAAERRFAPHEAARLWRQAIAAHDHSGSGDARARLGLITGLVRALAVAGGLDEARRHRAEAIAAADELGDPDLTARVIGAFDVPAIWTRNDDEDVARQVIEATERTLAALPDGRAEARSQLLSTLALELRGTRAQRGHEAAAEAEAIARELDDPALIAFALNGRFMQCFQRAGLAPQRARIGAELVELAERHGLVTFEVLGRLILIQAHCALAEFAAADEHAAAADRLAQRHEIPLVGVFTEWYAALRLAVSGESAGAEAAYRAATIRLRGTGMRGVEQGALPLALLGLRLPDLSEVDWNADWGPYEDWVRPLGLLAAGHREQARDAARALPDSPRDLLYEARLCLEAVLAIGLADRPMMARVYELLQPAAGELAGAGSGLLVLGPVAQYLGDLAAALDRREAAGNHYRQAAAVARQAGAPHWIAAARARLT</sequence>
<dbReference type="InterPro" id="IPR027417">
    <property type="entry name" value="P-loop_NTPase"/>
</dbReference>
<evidence type="ECO:0000256" key="2">
    <source>
        <dbReference type="ARBA" id="ARBA00023015"/>
    </source>
</evidence>
<evidence type="ECO:0000256" key="1">
    <source>
        <dbReference type="ARBA" id="ARBA00005820"/>
    </source>
</evidence>
<dbReference type="InterPro" id="IPR005158">
    <property type="entry name" value="BTAD"/>
</dbReference>
<dbReference type="Gene3D" id="1.10.10.10">
    <property type="entry name" value="Winged helix-like DNA-binding domain superfamily/Winged helix DNA-binding domain"/>
    <property type="match status" value="1"/>
</dbReference>
<dbReference type="InterPro" id="IPR011990">
    <property type="entry name" value="TPR-like_helical_dom_sf"/>
</dbReference>